<proteinExistence type="predicted"/>
<protein>
    <submittedName>
        <fullName evidence="2">Uncharacterized protein</fullName>
    </submittedName>
</protein>
<organism evidence="2 3">
    <name type="scientific">Trachymyrmex cornetzi</name>
    <dbReference type="NCBI Taxonomy" id="471704"/>
    <lineage>
        <taxon>Eukaryota</taxon>
        <taxon>Metazoa</taxon>
        <taxon>Ecdysozoa</taxon>
        <taxon>Arthropoda</taxon>
        <taxon>Hexapoda</taxon>
        <taxon>Insecta</taxon>
        <taxon>Pterygota</taxon>
        <taxon>Neoptera</taxon>
        <taxon>Endopterygota</taxon>
        <taxon>Hymenoptera</taxon>
        <taxon>Apocrita</taxon>
        <taxon>Aculeata</taxon>
        <taxon>Formicoidea</taxon>
        <taxon>Formicidae</taxon>
        <taxon>Myrmicinae</taxon>
        <taxon>Trachymyrmex</taxon>
    </lineage>
</organism>
<feature type="non-terminal residue" evidence="2">
    <location>
        <position position="1"/>
    </location>
</feature>
<dbReference type="Proteomes" id="UP000078492">
    <property type="component" value="Unassembled WGS sequence"/>
</dbReference>
<name>A0A195ELM7_9HYME</name>
<dbReference type="EMBL" id="KQ978739">
    <property type="protein sequence ID" value="KYN28784.1"/>
    <property type="molecule type" value="Genomic_DNA"/>
</dbReference>
<keyword evidence="3" id="KW-1185">Reference proteome</keyword>
<dbReference type="AlphaFoldDB" id="A0A195ELM7"/>
<gene>
    <name evidence="2" type="ORF">ALC57_01747</name>
</gene>
<sequence>VITKDKAGFSPITVKTREGSAILFRLVLVNLATRRRGAAANSTAQSGEGNDDGGDTRPWWGYSQSPRLVVWGVGLPHYESQIPPISHHWLCASSRHCIGRPVALSFRLGAC</sequence>
<evidence type="ECO:0000313" key="3">
    <source>
        <dbReference type="Proteomes" id="UP000078492"/>
    </source>
</evidence>
<evidence type="ECO:0000313" key="2">
    <source>
        <dbReference type="EMBL" id="KYN28784.1"/>
    </source>
</evidence>
<evidence type="ECO:0000256" key="1">
    <source>
        <dbReference type="SAM" id="MobiDB-lite"/>
    </source>
</evidence>
<accession>A0A195ELM7</accession>
<feature type="region of interest" description="Disordered" evidence="1">
    <location>
        <begin position="36"/>
        <end position="58"/>
    </location>
</feature>
<reference evidence="2 3" key="1">
    <citation type="submission" date="2015-09" db="EMBL/GenBank/DDBJ databases">
        <title>Trachymyrmex cornetzi WGS genome.</title>
        <authorList>
            <person name="Nygaard S."/>
            <person name="Hu H."/>
            <person name="Boomsma J."/>
            <person name="Zhang G."/>
        </authorList>
    </citation>
    <scope>NUCLEOTIDE SEQUENCE [LARGE SCALE GENOMIC DNA]</scope>
    <source>
        <strain evidence="2">Tcor2-1</strain>
        <tissue evidence="2">Whole body</tissue>
    </source>
</reference>